<keyword evidence="2" id="KW-1185">Reference proteome</keyword>
<name>A0ABD1ZX52_VESSQ</name>
<protein>
    <submittedName>
        <fullName evidence="1">Uncharacterized protein</fullName>
    </submittedName>
</protein>
<comment type="caution">
    <text evidence="1">The sequence shown here is derived from an EMBL/GenBank/DDBJ whole genome shotgun (WGS) entry which is preliminary data.</text>
</comment>
<dbReference type="AlphaFoldDB" id="A0ABD1ZX52"/>
<organism evidence="1 2">
    <name type="scientific">Vespula squamosa</name>
    <name type="common">Southern yellow jacket</name>
    <name type="synonym">Wasp</name>
    <dbReference type="NCBI Taxonomy" id="30214"/>
    <lineage>
        <taxon>Eukaryota</taxon>
        <taxon>Metazoa</taxon>
        <taxon>Ecdysozoa</taxon>
        <taxon>Arthropoda</taxon>
        <taxon>Hexapoda</taxon>
        <taxon>Insecta</taxon>
        <taxon>Pterygota</taxon>
        <taxon>Neoptera</taxon>
        <taxon>Endopterygota</taxon>
        <taxon>Hymenoptera</taxon>
        <taxon>Apocrita</taxon>
        <taxon>Aculeata</taxon>
        <taxon>Vespoidea</taxon>
        <taxon>Vespidae</taxon>
        <taxon>Vespinae</taxon>
        <taxon>Vespula</taxon>
    </lineage>
</organism>
<evidence type="ECO:0000313" key="1">
    <source>
        <dbReference type="EMBL" id="KAL2712732.1"/>
    </source>
</evidence>
<evidence type="ECO:0000313" key="2">
    <source>
        <dbReference type="Proteomes" id="UP001607302"/>
    </source>
</evidence>
<proteinExistence type="predicted"/>
<dbReference type="Proteomes" id="UP001607302">
    <property type="component" value="Unassembled WGS sequence"/>
</dbReference>
<reference evidence="1 2" key="1">
    <citation type="journal article" date="2024" name="Ann. Entomol. Soc. Am.">
        <title>Genomic analyses of the southern and eastern yellowjacket wasps (Hymenoptera: Vespidae) reveal evolutionary signatures of social life.</title>
        <authorList>
            <person name="Catto M.A."/>
            <person name="Caine P.B."/>
            <person name="Orr S.E."/>
            <person name="Hunt B.G."/>
            <person name="Goodisman M.A.D."/>
        </authorList>
    </citation>
    <scope>NUCLEOTIDE SEQUENCE [LARGE SCALE GENOMIC DNA]</scope>
    <source>
        <strain evidence="1">233</strain>
        <tissue evidence="1">Head and thorax</tissue>
    </source>
</reference>
<dbReference type="EMBL" id="JAUDFV010000165">
    <property type="protein sequence ID" value="KAL2712732.1"/>
    <property type="molecule type" value="Genomic_DNA"/>
</dbReference>
<accession>A0ABD1ZX52</accession>
<sequence length="177" mass="21127">MSTPERLKLRSQNRIKEKPNNNELIFEQSTSIYEQNKIKELWKFLDLQCDLQPFKPLQSRGKIPLYSYIRDPYEQFEKSERFICDKTSTLKSSSSEDLDKKRIWYHGLRFFQKIGLDKAALFKDKCKFCLAEKDLEKMNTDYTETTSQTYDELKAEIASFEKRLAIRGVENLNIWKN</sequence>
<gene>
    <name evidence="1" type="ORF">V1478_017687</name>
</gene>